<dbReference type="AlphaFoldDB" id="A0A918T836"/>
<feature type="active site" description="Acyl-ester intermediate" evidence="7">
    <location>
        <position position="630"/>
    </location>
</feature>
<feature type="active site" evidence="7">
    <location>
        <position position="694"/>
    </location>
</feature>
<keyword evidence="13" id="KW-1185">Reference proteome</keyword>
<proteinExistence type="inferred from homology"/>
<evidence type="ECO:0000259" key="11">
    <source>
        <dbReference type="Pfam" id="PF00768"/>
    </source>
</evidence>
<dbReference type="PANTHER" id="PTHR21581">
    <property type="entry name" value="D-ALANYL-D-ALANINE CARBOXYPEPTIDASE"/>
    <property type="match status" value="1"/>
</dbReference>
<evidence type="ECO:0000256" key="9">
    <source>
        <dbReference type="RuleBase" id="RU004016"/>
    </source>
</evidence>
<evidence type="ECO:0000256" key="2">
    <source>
        <dbReference type="ARBA" id="ARBA00022729"/>
    </source>
</evidence>
<reference evidence="12" key="2">
    <citation type="submission" date="2020-09" db="EMBL/GenBank/DDBJ databases">
        <authorList>
            <person name="Sun Q."/>
            <person name="Ohkuma M."/>
        </authorList>
    </citation>
    <scope>NUCLEOTIDE SEQUENCE</scope>
    <source>
        <strain evidence="12">JCM 4518</strain>
    </source>
</reference>
<dbReference type="EMBL" id="BMUL01000019">
    <property type="protein sequence ID" value="GHB04840.1"/>
    <property type="molecule type" value="Genomic_DNA"/>
</dbReference>
<feature type="compositionally biased region" description="Basic and acidic residues" evidence="10">
    <location>
        <begin position="1"/>
        <end position="10"/>
    </location>
</feature>
<evidence type="ECO:0000256" key="7">
    <source>
        <dbReference type="PIRSR" id="PIRSR618044-1"/>
    </source>
</evidence>
<dbReference type="InterPro" id="IPR018044">
    <property type="entry name" value="Peptidase_S11"/>
</dbReference>
<comment type="caution">
    <text evidence="12">The sequence shown here is derived from an EMBL/GenBank/DDBJ whole genome shotgun (WGS) entry which is preliminary data.</text>
</comment>
<feature type="compositionally biased region" description="Basic and acidic residues" evidence="10">
    <location>
        <begin position="332"/>
        <end position="348"/>
    </location>
</feature>
<dbReference type="GO" id="GO:0071555">
    <property type="term" value="P:cell wall organization"/>
    <property type="evidence" value="ECO:0007669"/>
    <property type="project" value="UniProtKB-KW"/>
</dbReference>
<dbReference type="Proteomes" id="UP000644020">
    <property type="component" value="Unassembled WGS sequence"/>
</dbReference>
<feature type="region of interest" description="Disordered" evidence="10">
    <location>
        <begin position="1"/>
        <end position="527"/>
    </location>
</feature>
<organism evidence="12 13">
    <name type="scientific">Streptomyces termitum</name>
    <dbReference type="NCBI Taxonomy" id="67368"/>
    <lineage>
        <taxon>Bacteria</taxon>
        <taxon>Bacillati</taxon>
        <taxon>Actinomycetota</taxon>
        <taxon>Actinomycetes</taxon>
        <taxon>Kitasatosporales</taxon>
        <taxon>Streptomycetaceae</taxon>
        <taxon>Streptomyces</taxon>
    </lineage>
</organism>
<name>A0A918T836_9ACTN</name>
<sequence>MAGESPDRAEQQGSSEGRTTASSSAVPPSTPPASPVSTATPEPSSSSERVDRATAVFRTLAPRTPEDDATAPEGGDRLKQAVAAWVATTDDPPTDAAGGGAGAGTAADATGTAAGADGEPGAEPGSGADAASGPEPASESAPASGPEPASESESAPGAKSGTEPKGGSGTETEPKPAPESGTTAPSEEPGPAEGAAGSAGDTRAAKGAKGSGSAVEGRTAAGDVEEPAEGTGATAGSAGKTAGASGTAAATAGDVEEPAEATGATAESTPKAPEAAGKAPEAPGEAREGSAEAPEASREAPARVGAGADPSEEPSGAGKAAGAPAASWFAPKKAEDSAEPEGDAKAEPKAAAPVDPRTGARPEPKADTAATKPAWAKQDTAPGAKSDAAPGAKPDATSGTKPGVVAGAKGGAAVEGGADESPVDQPTTMFRAVRPPVVDQPTTALKLPRTPGTDPDSERTSTFVPLRPDLPGAGASEPEAKTAVVPAPGPKAAKATPATATPATPAAGVNPALAEPERTRQQPLPPLPPLDLLAELTNTPPPPPSPWRTVLRRVRIWTPLVLILLIVFAIAQMVRPLPQPALALSAAPSFTFEGGELAMPWPTEGQGAVEVEGVGSMGMYGAQKPAPIASVTKTMTAYVILRDHPIKGKQRGPEITIDAKAAEQANAQHESTAAVREGQKYTQKELLQLLMIPSANNVARLLARWDAGSEQAFVDKMNAAAKDLGMTQSRYTDPSGLLDSTVSTPQDQLKLAKAVMQYDVFREIVNMPNVTVDGIPGRIENNNNILLKPGVSGIKTGSSTPAGGNLLWAANTVVDGENRRILGIVMGAKNAKVLNDKLQLSIDYSYELIKQAQKDVTSAVVVRKGQVVGYVDDGLGGRTPVVATKELKPVGWPGLKVKLELTDGGKTLPHTGRAGDVVGTVSVGEGAGKVSAPVALQADLAEPGFDKKLTRIS</sequence>
<accession>A0A918T836</accession>
<dbReference type="GO" id="GO:0006508">
    <property type="term" value="P:proteolysis"/>
    <property type="evidence" value="ECO:0007669"/>
    <property type="project" value="InterPro"/>
</dbReference>
<evidence type="ECO:0000256" key="8">
    <source>
        <dbReference type="PIRSR" id="PIRSR618044-2"/>
    </source>
</evidence>
<evidence type="ECO:0000256" key="3">
    <source>
        <dbReference type="ARBA" id="ARBA00022801"/>
    </source>
</evidence>
<evidence type="ECO:0000256" key="5">
    <source>
        <dbReference type="ARBA" id="ARBA00022984"/>
    </source>
</evidence>
<dbReference type="GO" id="GO:0009002">
    <property type="term" value="F:serine-type D-Ala-D-Ala carboxypeptidase activity"/>
    <property type="evidence" value="ECO:0007669"/>
    <property type="project" value="InterPro"/>
</dbReference>
<evidence type="ECO:0000313" key="12">
    <source>
        <dbReference type="EMBL" id="GHB04840.1"/>
    </source>
</evidence>
<feature type="compositionally biased region" description="Low complexity" evidence="10">
    <location>
        <begin position="313"/>
        <end position="331"/>
    </location>
</feature>
<feature type="compositionally biased region" description="Basic and acidic residues" evidence="10">
    <location>
        <begin position="284"/>
        <end position="301"/>
    </location>
</feature>
<feature type="domain" description="Peptidase S11 D-alanyl-D-alanine carboxypeptidase A N-terminal" evidence="11">
    <location>
        <begin position="623"/>
        <end position="829"/>
    </location>
</feature>
<keyword evidence="5" id="KW-0573">Peptidoglycan synthesis</keyword>
<keyword evidence="12" id="KW-0121">Carboxypeptidase</keyword>
<evidence type="ECO:0000313" key="13">
    <source>
        <dbReference type="Proteomes" id="UP000644020"/>
    </source>
</evidence>
<reference evidence="12" key="1">
    <citation type="journal article" date="2014" name="Int. J. Syst. Evol. Microbiol.">
        <title>Complete genome sequence of Corynebacterium casei LMG S-19264T (=DSM 44701T), isolated from a smear-ripened cheese.</title>
        <authorList>
            <consortium name="US DOE Joint Genome Institute (JGI-PGF)"/>
            <person name="Walter F."/>
            <person name="Albersmeier A."/>
            <person name="Kalinowski J."/>
            <person name="Ruckert C."/>
        </authorList>
    </citation>
    <scope>NUCLEOTIDE SEQUENCE</scope>
    <source>
        <strain evidence="12">JCM 4518</strain>
    </source>
</reference>
<dbReference type="InterPro" id="IPR012338">
    <property type="entry name" value="Beta-lactam/transpept-like"/>
</dbReference>
<feature type="compositionally biased region" description="Low complexity" evidence="10">
    <location>
        <begin position="481"/>
        <end position="512"/>
    </location>
</feature>
<dbReference type="InterPro" id="IPR001967">
    <property type="entry name" value="Peptidase_S11_N"/>
</dbReference>
<dbReference type="PRINTS" id="PR00725">
    <property type="entry name" value="DADACBPTASE1"/>
</dbReference>
<feature type="compositionally biased region" description="Low complexity" evidence="10">
    <location>
        <begin position="230"/>
        <end position="253"/>
    </location>
</feature>
<feature type="active site" description="Proton acceptor" evidence="7">
    <location>
        <position position="633"/>
    </location>
</feature>
<feature type="compositionally biased region" description="Low complexity" evidence="10">
    <location>
        <begin position="35"/>
        <end position="47"/>
    </location>
</feature>
<dbReference type="GO" id="GO:0008360">
    <property type="term" value="P:regulation of cell shape"/>
    <property type="evidence" value="ECO:0007669"/>
    <property type="project" value="UniProtKB-KW"/>
</dbReference>
<feature type="compositionally biased region" description="Low complexity" evidence="10">
    <location>
        <begin position="184"/>
        <end position="214"/>
    </location>
</feature>
<keyword evidence="2" id="KW-0732">Signal</keyword>
<keyword evidence="12" id="KW-0645">Protease</keyword>
<feature type="compositionally biased region" description="Low complexity" evidence="10">
    <location>
        <begin position="104"/>
        <end position="158"/>
    </location>
</feature>
<protein>
    <submittedName>
        <fullName evidence="12">D-alanyl-D-alanine carboxypeptidase</fullName>
    </submittedName>
</protein>
<dbReference type="Pfam" id="PF00768">
    <property type="entry name" value="Peptidase_S11"/>
    <property type="match status" value="1"/>
</dbReference>
<evidence type="ECO:0000256" key="1">
    <source>
        <dbReference type="ARBA" id="ARBA00007164"/>
    </source>
</evidence>
<keyword evidence="6" id="KW-0961">Cell wall biogenesis/degradation</keyword>
<evidence type="ECO:0000256" key="6">
    <source>
        <dbReference type="ARBA" id="ARBA00023316"/>
    </source>
</evidence>
<feature type="compositionally biased region" description="Low complexity" evidence="10">
    <location>
        <begin position="260"/>
        <end position="283"/>
    </location>
</feature>
<feature type="binding site" evidence="8">
    <location>
        <position position="795"/>
    </location>
    <ligand>
        <name>substrate</name>
    </ligand>
</feature>
<evidence type="ECO:0000256" key="4">
    <source>
        <dbReference type="ARBA" id="ARBA00022960"/>
    </source>
</evidence>
<comment type="similarity">
    <text evidence="1 9">Belongs to the peptidase S11 family.</text>
</comment>
<dbReference type="Gene3D" id="3.40.710.10">
    <property type="entry name" value="DD-peptidase/beta-lactamase superfamily"/>
    <property type="match status" value="1"/>
</dbReference>
<keyword evidence="3" id="KW-0378">Hydrolase</keyword>
<feature type="compositionally biased region" description="Low complexity" evidence="10">
    <location>
        <begin position="87"/>
        <end position="96"/>
    </location>
</feature>
<dbReference type="SUPFAM" id="SSF56601">
    <property type="entry name" value="beta-lactamase/transpeptidase-like"/>
    <property type="match status" value="1"/>
</dbReference>
<dbReference type="GO" id="GO:0009252">
    <property type="term" value="P:peptidoglycan biosynthetic process"/>
    <property type="evidence" value="ECO:0007669"/>
    <property type="project" value="UniProtKB-KW"/>
</dbReference>
<gene>
    <name evidence="12" type="ORF">GCM10010305_55040</name>
</gene>
<evidence type="ECO:0000256" key="10">
    <source>
        <dbReference type="SAM" id="MobiDB-lite"/>
    </source>
</evidence>
<keyword evidence="4" id="KW-0133">Cell shape</keyword>
<dbReference type="PANTHER" id="PTHR21581:SF33">
    <property type="entry name" value="D-ALANYL-D-ALANINE CARBOXYPEPTIDASE DACB"/>
    <property type="match status" value="1"/>
</dbReference>